<dbReference type="KEGG" id="odi:ODI_R4340"/>
<evidence type="ECO:0000313" key="2">
    <source>
        <dbReference type="EMBL" id="SBT26992.1"/>
    </source>
</evidence>
<dbReference type="InterPro" id="IPR010419">
    <property type="entry name" value="CO_DH_gsu"/>
</dbReference>
<dbReference type="Gene3D" id="3.30.530.20">
    <property type="match status" value="1"/>
</dbReference>
<dbReference type="CDD" id="cd05018">
    <property type="entry name" value="CoxG"/>
    <property type="match status" value="1"/>
</dbReference>
<dbReference type="Proteomes" id="UP000078558">
    <property type="component" value="Chromosome I"/>
</dbReference>
<dbReference type="EMBL" id="LT907988">
    <property type="protein sequence ID" value="SOE52612.1"/>
    <property type="molecule type" value="Genomic_DNA"/>
</dbReference>
<dbReference type="STRING" id="1851544.ODI_01117"/>
<dbReference type="InterPro" id="IPR023393">
    <property type="entry name" value="START-like_dom_sf"/>
</dbReference>
<keyword evidence="1" id="KW-0812">Transmembrane</keyword>
<dbReference type="RefSeq" id="WP_067757701.1">
    <property type="nucleotide sequence ID" value="NZ_LT907988.1"/>
</dbReference>
<name>A0A1C3K686_9BURK</name>
<dbReference type="SUPFAM" id="SSF55961">
    <property type="entry name" value="Bet v1-like"/>
    <property type="match status" value="1"/>
</dbReference>
<dbReference type="PANTHER" id="PTHR38588:SF1">
    <property type="entry name" value="BLL0334 PROTEIN"/>
    <property type="match status" value="1"/>
</dbReference>
<dbReference type="Pfam" id="PF06240">
    <property type="entry name" value="COXG"/>
    <property type="match status" value="1"/>
</dbReference>
<sequence>MRIADAQWIPAAQHQVWDALNDPAILQRCIPGCVLVEKLADTEFALTVQTQVGGMEAAYQGELLLADVDAPNSCTLAFEGKGRAAGLVIGTAQINLSTKDRGTRLAYTVASQVGGKVAALGDIAVRRAAERIIEKFFTAFIDYASGLPRTEPPPAPEEPQRGLCASRWSWLAVLAVVVVLALYHFFVKK</sequence>
<evidence type="ECO:0000313" key="4">
    <source>
        <dbReference type="Proteomes" id="UP000078558"/>
    </source>
</evidence>
<keyword evidence="4" id="KW-1185">Reference proteome</keyword>
<dbReference type="AlphaFoldDB" id="A0A1C3K686"/>
<proteinExistence type="predicted"/>
<reference evidence="2 4" key="1">
    <citation type="submission" date="2016-06" db="EMBL/GenBank/DDBJ databases">
        <authorList>
            <person name="Kjaerup R.B."/>
            <person name="Dalgaard T.S."/>
            <person name="Juul-Madsen H.R."/>
        </authorList>
    </citation>
    <scope>NUCLEOTIDE SEQUENCE [LARGE SCALE GENOMIC DNA]</scope>
    <source>
        <strain evidence="2">Orrdi1</strain>
    </source>
</reference>
<dbReference type="EMBL" id="FLRC01000044">
    <property type="protein sequence ID" value="SBT26992.1"/>
    <property type="molecule type" value="Genomic_DNA"/>
</dbReference>
<dbReference type="OrthoDB" id="9787428at2"/>
<protein>
    <submittedName>
        <fullName evidence="2">Carbon monoxide oxidation accessory protein CoxG</fullName>
    </submittedName>
</protein>
<accession>A0A1C3K686</accession>
<keyword evidence="1" id="KW-1133">Transmembrane helix</keyword>
<feature type="transmembrane region" description="Helical" evidence="1">
    <location>
        <begin position="168"/>
        <end position="187"/>
    </location>
</feature>
<organism evidence="2 4">
    <name type="scientific">Orrella dioscoreae</name>
    <dbReference type="NCBI Taxonomy" id="1851544"/>
    <lineage>
        <taxon>Bacteria</taxon>
        <taxon>Pseudomonadati</taxon>
        <taxon>Pseudomonadota</taxon>
        <taxon>Betaproteobacteria</taxon>
        <taxon>Burkholderiales</taxon>
        <taxon>Alcaligenaceae</taxon>
        <taxon>Orrella</taxon>
    </lineage>
</organism>
<keyword evidence="1" id="KW-0472">Membrane</keyword>
<gene>
    <name evidence="2" type="ORF">ODI_01117</name>
    <name evidence="3" type="ORF">ODI_R4340</name>
</gene>
<evidence type="ECO:0000313" key="3">
    <source>
        <dbReference type="EMBL" id="SOE52612.1"/>
    </source>
</evidence>
<dbReference type="PANTHER" id="PTHR38588">
    <property type="entry name" value="BLL0334 PROTEIN"/>
    <property type="match status" value="1"/>
</dbReference>
<evidence type="ECO:0000256" key="1">
    <source>
        <dbReference type="SAM" id="Phobius"/>
    </source>
</evidence>
<reference evidence="3 4" key="2">
    <citation type="submission" date="2017-08" db="EMBL/GenBank/DDBJ databases">
        <authorList>
            <person name="de Groot N.N."/>
        </authorList>
    </citation>
    <scope>NUCLEOTIDE SEQUENCE [LARGE SCALE GENOMIC DNA]</scope>
    <source>
        <strain evidence="3">Orrdi1</strain>
    </source>
</reference>